<name>N1Q172_DOTSN</name>
<dbReference type="PANTHER" id="PTHR37283">
    <property type="entry name" value="PH DOMAIN-CONTAINING PROTEIN YHR131C"/>
    <property type="match status" value="1"/>
</dbReference>
<keyword evidence="3" id="KW-1185">Reference proteome</keyword>
<dbReference type="STRING" id="675120.N1Q172"/>
<accession>N1Q172</accession>
<dbReference type="HOGENOM" id="CLU_038275_0_0_1"/>
<evidence type="ECO:0000256" key="1">
    <source>
        <dbReference type="SAM" id="MobiDB-lite"/>
    </source>
</evidence>
<reference evidence="2 3" key="2">
    <citation type="journal article" date="2012" name="PLoS Pathog.">
        <title>Diverse lifestyles and strategies of plant pathogenesis encoded in the genomes of eighteen Dothideomycetes fungi.</title>
        <authorList>
            <person name="Ohm R.A."/>
            <person name="Feau N."/>
            <person name="Henrissat B."/>
            <person name="Schoch C.L."/>
            <person name="Horwitz B.A."/>
            <person name="Barry K.W."/>
            <person name="Condon B.J."/>
            <person name="Copeland A.C."/>
            <person name="Dhillon B."/>
            <person name="Glaser F."/>
            <person name="Hesse C.N."/>
            <person name="Kosti I."/>
            <person name="LaButti K."/>
            <person name="Lindquist E.A."/>
            <person name="Lucas S."/>
            <person name="Salamov A.A."/>
            <person name="Bradshaw R.E."/>
            <person name="Ciuffetti L."/>
            <person name="Hamelin R.C."/>
            <person name="Kema G.H.J."/>
            <person name="Lawrence C."/>
            <person name="Scott J.A."/>
            <person name="Spatafora J.W."/>
            <person name="Turgeon B.G."/>
            <person name="de Wit P.J.G.M."/>
            <person name="Zhong S."/>
            <person name="Goodwin S.B."/>
            <person name="Grigoriev I.V."/>
        </authorList>
    </citation>
    <scope>NUCLEOTIDE SEQUENCE [LARGE SCALE GENOMIC DNA]</scope>
    <source>
        <strain evidence="3">NZE10 / CBS 128990</strain>
    </source>
</reference>
<dbReference type="PANTHER" id="PTHR37283:SF1">
    <property type="entry name" value="PH DOMAIN-CONTAINING PROTEIN YHR131C"/>
    <property type="match status" value="1"/>
</dbReference>
<reference evidence="3" key="1">
    <citation type="journal article" date="2012" name="PLoS Genet.">
        <title>The genomes of the fungal plant pathogens Cladosporium fulvum and Dothistroma septosporum reveal adaptation to different hosts and lifestyles but also signatures of common ancestry.</title>
        <authorList>
            <person name="de Wit P.J.G.M."/>
            <person name="van der Burgt A."/>
            <person name="Oekmen B."/>
            <person name="Stergiopoulos I."/>
            <person name="Abd-Elsalam K.A."/>
            <person name="Aerts A.L."/>
            <person name="Bahkali A.H."/>
            <person name="Beenen H.G."/>
            <person name="Chettri P."/>
            <person name="Cox M.P."/>
            <person name="Datema E."/>
            <person name="de Vries R.P."/>
            <person name="Dhillon B."/>
            <person name="Ganley A.R."/>
            <person name="Griffiths S.A."/>
            <person name="Guo Y."/>
            <person name="Hamelin R.C."/>
            <person name="Henrissat B."/>
            <person name="Kabir M.S."/>
            <person name="Jashni M.K."/>
            <person name="Kema G."/>
            <person name="Klaubauf S."/>
            <person name="Lapidus A."/>
            <person name="Levasseur A."/>
            <person name="Lindquist E."/>
            <person name="Mehrabi R."/>
            <person name="Ohm R.A."/>
            <person name="Owen T.J."/>
            <person name="Salamov A."/>
            <person name="Schwelm A."/>
            <person name="Schijlen E."/>
            <person name="Sun H."/>
            <person name="van den Burg H.A."/>
            <person name="van Ham R.C.H.J."/>
            <person name="Zhang S."/>
            <person name="Goodwin S.B."/>
            <person name="Grigoriev I.V."/>
            <person name="Collemare J."/>
            <person name="Bradshaw R.E."/>
        </authorList>
    </citation>
    <scope>NUCLEOTIDE SEQUENCE [LARGE SCALE GENOMIC DNA]</scope>
    <source>
        <strain evidence="3">NZE10 / CBS 128990</strain>
    </source>
</reference>
<dbReference type="InterPro" id="IPR011993">
    <property type="entry name" value="PH-like_dom_sf"/>
</dbReference>
<evidence type="ECO:0000313" key="3">
    <source>
        <dbReference type="Proteomes" id="UP000016933"/>
    </source>
</evidence>
<dbReference type="AlphaFoldDB" id="N1Q172"/>
<proteinExistence type="predicted"/>
<dbReference type="OrthoDB" id="5865767at2759"/>
<dbReference type="Gene3D" id="2.30.29.30">
    <property type="entry name" value="Pleckstrin-homology domain (PH domain)/Phosphotyrosine-binding domain (PTB)"/>
    <property type="match status" value="1"/>
</dbReference>
<feature type="region of interest" description="Disordered" evidence="1">
    <location>
        <begin position="455"/>
        <end position="483"/>
    </location>
</feature>
<protein>
    <submittedName>
        <fullName evidence="2">Uncharacterized protein</fullName>
    </submittedName>
</protein>
<evidence type="ECO:0000313" key="2">
    <source>
        <dbReference type="EMBL" id="EME49422.1"/>
    </source>
</evidence>
<dbReference type="OMA" id="GKQWFVD"/>
<dbReference type="eggNOG" id="ENOG502S3D4">
    <property type="taxonomic scope" value="Eukaryota"/>
</dbReference>
<dbReference type="EMBL" id="KB446535">
    <property type="protein sequence ID" value="EME49422.1"/>
    <property type="molecule type" value="Genomic_DNA"/>
</dbReference>
<feature type="region of interest" description="Disordered" evidence="1">
    <location>
        <begin position="516"/>
        <end position="537"/>
    </location>
</feature>
<sequence>MPMPMPPSTLNLMAAEPFGLHRRTQPEQMSRHLESVAAPESVTHVTAPVVAQLTTHQPTSRPTRHRVTSHYSVFQTSCTPSIDTPPTYASASRPRAVRSQTEGAEPLPNYSCTVDAEAKLLLSLESINPLSPIGEGEWREVYVVLRGTLLSVHKSKDGGAGKLLRTYTLQHAEVGLAPDAQHTVLVPQSRLAHLIPHSARWRAWQKDLALFRPVRQTIMRLRAETDQIILADSDEERIHAFTHALAAAIDVSQPIDDRNIPRQCTVPRRRRRQQRAQFNGADLSDPALIAEQERILSHVAPRFAITNVLGQDVAREGVIPDVVETPQTPAREEEEIDLSTMREEVFETAINAPSRGRATRPSNNRQTTSTTINSTFSEDMIYASSATNFTDDGKWLPPHHRSAAQIQRYIKRCMPVLLGDSQRASDIIIADGKRLRINWRMEMLEEWELQPPSYKSHDFRKETGLARSSSHRSSNGSMSNAGQFSSSSILAAEDDQIHQIDQCLDNFQLSKVMSATTTNKRDRNSVPAEPKGQATQQLAQEIHGVVICF</sequence>
<gene>
    <name evidence="2" type="ORF">DOTSEDRAFT_40632</name>
</gene>
<organism evidence="2 3">
    <name type="scientific">Dothistroma septosporum (strain NZE10 / CBS 128990)</name>
    <name type="common">Red band needle blight fungus</name>
    <name type="synonym">Mycosphaerella pini</name>
    <dbReference type="NCBI Taxonomy" id="675120"/>
    <lineage>
        <taxon>Eukaryota</taxon>
        <taxon>Fungi</taxon>
        <taxon>Dikarya</taxon>
        <taxon>Ascomycota</taxon>
        <taxon>Pezizomycotina</taxon>
        <taxon>Dothideomycetes</taxon>
        <taxon>Dothideomycetidae</taxon>
        <taxon>Mycosphaerellales</taxon>
        <taxon>Mycosphaerellaceae</taxon>
        <taxon>Dothistroma</taxon>
    </lineage>
</organism>
<feature type="compositionally biased region" description="Basic and acidic residues" evidence="1">
    <location>
        <begin position="455"/>
        <end position="464"/>
    </location>
</feature>
<dbReference type="Proteomes" id="UP000016933">
    <property type="component" value="Unassembled WGS sequence"/>
</dbReference>